<sequence length="234" mass="25913">MTDQHEPTTSQPRAPSEREIEAAHAIYTPRNLKLYDFVVHGFSNRFAWRCPTRALDAHYETNLSSNHLEAAVGTGFFLERAKRPGFDRLTLLDINGSCLEEAERRLAGYGPDLLQASLFDPVPVSQPYDSVGLTYVLHCLPGAMTEKLAVIDNLKPAMHGETVLFGATILGQAIKPNLAAKALLSTYNRKGVFHNREDDFASLAQGLRDRFDQVRVWQEGCVALFRAQGLGAGE</sequence>
<dbReference type="InterPro" id="IPR029063">
    <property type="entry name" value="SAM-dependent_MTases_sf"/>
</dbReference>
<reference evidence="2" key="1">
    <citation type="journal article" date="2019" name="Int. J. Syst. Evol. Microbiol.">
        <title>The Global Catalogue of Microorganisms (GCM) 10K type strain sequencing project: providing services to taxonomists for standard genome sequencing and annotation.</title>
        <authorList>
            <consortium name="The Broad Institute Genomics Platform"/>
            <consortium name="The Broad Institute Genome Sequencing Center for Infectious Disease"/>
            <person name="Wu L."/>
            <person name="Ma J."/>
        </authorList>
    </citation>
    <scope>NUCLEOTIDE SEQUENCE [LARGE SCALE GENOMIC DNA]</scope>
    <source>
        <strain evidence="2">CCUG 61697</strain>
    </source>
</reference>
<evidence type="ECO:0000313" key="1">
    <source>
        <dbReference type="EMBL" id="MFD0986701.1"/>
    </source>
</evidence>
<comment type="caution">
    <text evidence="1">The sequence shown here is derived from an EMBL/GenBank/DDBJ whole genome shotgun (WGS) entry which is preliminary data.</text>
</comment>
<accession>A0ABW3J8U3</accession>
<dbReference type="SUPFAM" id="SSF53335">
    <property type="entry name" value="S-adenosyl-L-methionine-dependent methyltransferases"/>
    <property type="match status" value="1"/>
</dbReference>
<organism evidence="1 2">
    <name type="scientific">Methyloligella solikamskensis</name>
    <dbReference type="NCBI Taxonomy" id="1177756"/>
    <lineage>
        <taxon>Bacteria</taxon>
        <taxon>Pseudomonadati</taxon>
        <taxon>Pseudomonadota</taxon>
        <taxon>Alphaproteobacteria</taxon>
        <taxon>Hyphomicrobiales</taxon>
        <taxon>Hyphomicrobiaceae</taxon>
        <taxon>Methyloligella</taxon>
    </lineage>
</organism>
<dbReference type="GO" id="GO:0008168">
    <property type="term" value="F:methyltransferase activity"/>
    <property type="evidence" value="ECO:0007669"/>
    <property type="project" value="UniProtKB-KW"/>
</dbReference>
<name>A0ABW3J8U3_9HYPH</name>
<dbReference type="GO" id="GO:0032259">
    <property type="term" value="P:methylation"/>
    <property type="evidence" value="ECO:0007669"/>
    <property type="project" value="UniProtKB-KW"/>
</dbReference>
<keyword evidence="1" id="KW-0808">Transferase</keyword>
<protein>
    <submittedName>
        <fullName evidence="1">Class I SAM-dependent methyltransferase</fullName>
        <ecNumber evidence="1">2.1.-.-</ecNumber>
    </submittedName>
</protein>
<evidence type="ECO:0000313" key="2">
    <source>
        <dbReference type="Proteomes" id="UP001597102"/>
    </source>
</evidence>
<dbReference type="InterPro" id="IPR016584">
    <property type="entry name" value="MeTrfase_VrtF"/>
</dbReference>
<keyword evidence="2" id="KW-1185">Reference proteome</keyword>
<dbReference type="Proteomes" id="UP001597102">
    <property type="component" value="Unassembled WGS sequence"/>
</dbReference>
<dbReference type="EMBL" id="JBHTJO010000001">
    <property type="protein sequence ID" value="MFD0986701.1"/>
    <property type="molecule type" value="Genomic_DNA"/>
</dbReference>
<gene>
    <name evidence="1" type="ORF">ACFQ2F_06280</name>
</gene>
<keyword evidence="1" id="KW-0489">Methyltransferase</keyword>
<dbReference type="RefSeq" id="WP_379087320.1">
    <property type="nucleotide sequence ID" value="NZ_JBHTJO010000001.1"/>
</dbReference>
<proteinExistence type="predicted"/>
<dbReference type="PIRSF" id="PIRSF011491">
    <property type="entry name" value="Mtase_YbcY_prd"/>
    <property type="match status" value="1"/>
</dbReference>
<dbReference type="EC" id="2.1.-.-" evidence="1"/>
<dbReference type="Gene3D" id="3.40.50.150">
    <property type="entry name" value="Vaccinia Virus protein VP39"/>
    <property type="match status" value="1"/>
</dbReference>
<dbReference type="CDD" id="cd02440">
    <property type="entry name" value="AdoMet_MTases"/>
    <property type="match status" value="1"/>
</dbReference>